<accession>A0A8H6Z763</accession>
<organism evidence="2 3">
    <name type="scientific">Mycena venus</name>
    <dbReference type="NCBI Taxonomy" id="2733690"/>
    <lineage>
        <taxon>Eukaryota</taxon>
        <taxon>Fungi</taxon>
        <taxon>Dikarya</taxon>
        <taxon>Basidiomycota</taxon>
        <taxon>Agaricomycotina</taxon>
        <taxon>Agaricomycetes</taxon>
        <taxon>Agaricomycetidae</taxon>
        <taxon>Agaricales</taxon>
        <taxon>Marasmiineae</taxon>
        <taxon>Mycenaceae</taxon>
        <taxon>Mycena</taxon>
    </lineage>
</organism>
<dbReference type="AlphaFoldDB" id="A0A8H6Z763"/>
<gene>
    <name evidence="2" type="ORF">MVEN_00083400</name>
</gene>
<dbReference type="EMBL" id="JACAZI010000001">
    <property type="protein sequence ID" value="KAF7372239.1"/>
    <property type="molecule type" value="Genomic_DNA"/>
</dbReference>
<sequence length="180" mass="19923">MSTYNFLDHGSGPTRNPGSVLDSVDHEVQRVAPPLLPFTTHRHHAPAAAVLGCFHSSLSAVFMCCMVQECSSHYIQHRQDPMSQEITTLDVQFALWMLECIKLQARGIITIAGVYLQHNFDTTDPMHKDVLLKLRGSGARASCATSNSRWLVADCWHTGGTSWLSCTRLGVTNIVVVVCW</sequence>
<dbReference type="Proteomes" id="UP000620124">
    <property type="component" value="Unassembled WGS sequence"/>
</dbReference>
<proteinExistence type="predicted"/>
<name>A0A8H6Z763_9AGAR</name>
<comment type="caution">
    <text evidence="2">The sequence shown here is derived from an EMBL/GenBank/DDBJ whole genome shotgun (WGS) entry which is preliminary data.</text>
</comment>
<reference evidence="2" key="1">
    <citation type="submission" date="2020-05" db="EMBL/GenBank/DDBJ databases">
        <title>Mycena genomes resolve the evolution of fungal bioluminescence.</title>
        <authorList>
            <person name="Tsai I.J."/>
        </authorList>
    </citation>
    <scope>NUCLEOTIDE SEQUENCE</scope>
    <source>
        <strain evidence="2">CCC161011</strain>
    </source>
</reference>
<evidence type="ECO:0000313" key="3">
    <source>
        <dbReference type="Proteomes" id="UP000620124"/>
    </source>
</evidence>
<protein>
    <submittedName>
        <fullName evidence="2">Uncharacterized protein</fullName>
    </submittedName>
</protein>
<evidence type="ECO:0000256" key="1">
    <source>
        <dbReference type="SAM" id="MobiDB-lite"/>
    </source>
</evidence>
<evidence type="ECO:0000313" key="2">
    <source>
        <dbReference type="EMBL" id="KAF7372239.1"/>
    </source>
</evidence>
<keyword evidence="3" id="KW-1185">Reference proteome</keyword>
<feature type="region of interest" description="Disordered" evidence="1">
    <location>
        <begin position="1"/>
        <end position="21"/>
    </location>
</feature>